<accession>A0ABV3DC56</accession>
<dbReference type="PROSITE" id="PS01081">
    <property type="entry name" value="HTH_TETR_1"/>
    <property type="match status" value="1"/>
</dbReference>
<evidence type="ECO:0000259" key="5">
    <source>
        <dbReference type="PROSITE" id="PS50977"/>
    </source>
</evidence>
<keyword evidence="1" id="KW-0805">Transcription regulation</keyword>
<evidence type="ECO:0000313" key="6">
    <source>
        <dbReference type="EMBL" id="MEU8132787.1"/>
    </source>
</evidence>
<evidence type="ECO:0000313" key="7">
    <source>
        <dbReference type="Proteomes" id="UP001551482"/>
    </source>
</evidence>
<keyword evidence="7" id="KW-1185">Reference proteome</keyword>
<dbReference type="Pfam" id="PF16859">
    <property type="entry name" value="TetR_C_11"/>
    <property type="match status" value="1"/>
</dbReference>
<dbReference type="PROSITE" id="PS50977">
    <property type="entry name" value="HTH_TETR_2"/>
    <property type="match status" value="1"/>
</dbReference>
<feature type="DNA-binding region" description="H-T-H motif" evidence="4">
    <location>
        <begin position="37"/>
        <end position="56"/>
    </location>
</feature>
<dbReference type="SUPFAM" id="SSF48498">
    <property type="entry name" value="Tetracyclin repressor-like, C-terminal domain"/>
    <property type="match status" value="1"/>
</dbReference>
<reference evidence="6 7" key="1">
    <citation type="submission" date="2024-06" db="EMBL/GenBank/DDBJ databases">
        <title>The Natural Products Discovery Center: Release of the First 8490 Sequenced Strains for Exploring Actinobacteria Biosynthetic Diversity.</title>
        <authorList>
            <person name="Kalkreuter E."/>
            <person name="Kautsar S.A."/>
            <person name="Yang D."/>
            <person name="Bader C.D."/>
            <person name="Teijaro C.N."/>
            <person name="Fluegel L."/>
            <person name="Davis C.M."/>
            <person name="Simpson J.R."/>
            <person name="Lauterbach L."/>
            <person name="Steele A.D."/>
            <person name="Gui C."/>
            <person name="Meng S."/>
            <person name="Li G."/>
            <person name="Viehrig K."/>
            <person name="Ye F."/>
            <person name="Su P."/>
            <person name="Kiefer A.F."/>
            <person name="Nichols A."/>
            <person name="Cepeda A.J."/>
            <person name="Yan W."/>
            <person name="Fan B."/>
            <person name="Jiang Y."/>
            <person name="Adhikari A."/>
            <person name="Zheng C.-J."/>
            <person name="Schuster L."/>
            <person name="Cowan T.M."/>
            <person name="Smanski M.J."/>
            <person name="Chevrette M.G."/>
            <person name="De Carvalho L.P.S."/>
            <person name="Shen B."/>
        </authorList>
    </citation>
    <scope>NUCLEOTIDE SEQUENCE [LARGE SCALE GENOMIC DNA]</scope>
    <source>
        <strain evidence="6 7">NPDC048946</strain>
    </source>
</reference>
<dbReference type="InterPro" id="IPR050109">
    <property type="entry name" value="HTH-type_TetR-like_transc_reg"/>
</dbReference>
<protein>
    <submittedName>
        <fullName evidence="6">TetR/AcrR family transcriptional regulator</fullName>
    </submittedName>
</protein>
<name>A0ABV3DC56_9ACTN</name>
<comment type="caution">
    <text evidence="6">The sequence shown here is derived from an EMBL/GenBank/DDBJ whole genome shotgun (WGS) entry which is preliminary data.</text>
</comment>
<dbReference type="EMBL" id="JBEZFP010000007">
    <property type="protein sequence ID" value="MEU8132787.1"/>
    <property type="molecule type" value="Genomic_DNA"/>
</dbReference>
<evidence type="ECO:0000256" key="3">
    <source>
        <dbReference type="ARBA" id="ARBA00023163"/>
    </source>
</evidence>
<gene>
    <name evidence="6" type="ORF">AB0C36_04680</name>
</gene>
<dbReference type="Proteomes" id="UP001551482">
    <property type="component" value="Unassembled WGS sequence"/>
</dbReference>
<dbReference type="PRINTS" id="PR00455">
    <property type="entry name" value="HTHTETR"/>
</dbReference>
<dbReference type="Gene3D" id="1.10.357.10">
    <property type="entry name" value="Tetracycline Repressor, domain 2"/>
    <property type="match status" value="1"/>
</dbReference>
<dbReference type="InterPro" id="IPR011075">
    <property type="entry name" value="TetR_C"/>
</dbReference>
<evidence type="ECO:0000256" key="1">
    <source>
        <dbReference type="ARBA" id="ARBA00023015"/>
    </source>
</evidence>
<keyword evidence="2 4" id="KW-0238">DNA-binding</keyword>
<keyword evidence="3" id="KW-0804">Transcription</keyword>
<dbReference type="Gene3D" id="1.10.10.60">
    <property type="entry name" value="Homeodomain-like"/>
    <property type="match status" value="1"/>
</dbReference>
<dbReference type="PANTHER" id="PTHR30055:SF148">
    <property type="entry name" value="TETR-FAMILY TRANSCRIPTIONAL REGULATOR"/>
    <property type="match status" value="1"/>
</dbReference>
<organism evidence="6 7">
    <name type="scientific">Streptodolium elevatio</name>
    <dbReference type="NCBI Taxonomy" id="3157996"/>
    <lineage>
        <taxon>Bacteria</taxon>
        <taxon>Bacillati</taxon>
        <taxon>Actinomycetota</taxon>
        <taxon>Actinomycetes</taxon>
        <taxon>Kitasatosporales</taxon>
        <taxon>Streptomycetaceae</taxon>
        <taxon>Streptodolium</taxon>
    </lineage>
</organism>
<evidence type="ECO:0000256" key="4">
    <source>
        <dbReference type="PROSITE-ProRule" id="PRU00335"/>
    </source>
</evidence>
<evidence type="ECO:0000256" key="2">
    <source>
        <dbReference type="ARBA" id="ARBA00023125"/>
    </source>
</evidence>
<sequence>MTESATPRGRPRDPRVDRTVRQAVRDALAETGYAGLTVDAIAARAGVGKAAIYRRFGSKAELAFAAAVHDIDVTAPPDTGSLVGDLYALARIVQARAANPVAREVIPALVAELGRNPALAEQFRGRFLDIERADFTEICARAVRRGELPGPVRPDIAHLMLAGPHFAALYAFHVPVDDALLLDFARAAASALKTLAVSP</sequence>
<feature type="domain" description="HTH tetR-type" evidence="5">
    <location>
        <begin position="14"/>
        <end position="74"/>
    </location>
</feature>
<dbReference type="Pfam" id="PF00440">
    <property type="entry name" value="TetR_N"/>
    <property type="match status" value="1"/>
</dbReference>
<dbReference type="InterPro" id="IPR001647">
    <property type="entry name" value="HTH_TetR"/>
</dbReference>
<dbReference type="InterPro" id="IPR023772">
    <property type="entry name" value="DNA-bd_HTH_TetR-type_CS"/>
</dbReference>
<dbReference type="InterPro" id="IPR036271">
    <property type="entry name" value="Tet_transcr_reg_TetR-rel_C_sf"/>
</dbReference>
<dbReference type="SUPFAM" id="SSF46689">
    <property type="entry name" value="Homeodomain-like"/>
    <property type="match status" value="1"/>
</dbReference>
<dbReference type="PANTHER" id="PTHR30055">
    <property type="entry name" value="HTH-TYPE TRANSCRIPTIONAL REGULATOR RUTR"/>
    <property type="match status" value="1"/>
</dbReference>
<proteinExistence type="predicted"/>
<dbReference type="RefSeq" id="WP_358349178.1">
    <property type="nucleotide sequence ID" value="NZ_JBEZFP010000007.1"/>
</dbReference>
<dbReference type="InterPro" id="IPR009057">
    <property type="entry name" value="Homeodomain-like_sf"/>
</dbReference>